<keyword evidence="2" id="KW-1133">Transmembrane helix</keyword>
<organism evidence="3 4">
    <name type="scientific">Ectopseudomonas composti</name>
    <dbReference type="NCBI Taxonomy" id="658457"/>
    <lineage>
        <taxon>Bacteria</taxon>
        <taxon>Pseudomonadati</taxon>
        <taxon>Pseudomonadota</taxon>
        <taxon>Gammaproteobacteria</taxon>
        <taxon>Pseudomonadales</taxon>
        <taxon>Pseudomonadaceae</taxon>
        <taxon>Ectopseudomonas</taxon>
    </lineage>
</organism>
<feature type="region of interest" description="Disordered" evidence="1">
    <location>
        <begin position="564"/>
        <end position="662"/>
    </location>
</feature>
<dbReference type="EMBL" id="FOWP01000008">
    <property type="protein sequence ID" value="SFP28994.1"/>
    <property type="molecule type" value="Genomic_DNA"/>
</dbReference>
<gene>
    <name evidence="3" type="ORF">SAMN05216601_10866</name>
</gene>
<keyword evidence="2" id="KW-0472">Membrane</keyword>
<evidence type="ECO:0000313" key="3">
    <source>
        <dbReference type="EMBL" id="SFP28994.1"/>
    </source>
</evidence>
<keyword evidence="2" id="KW-0812">Transmembrane</keyword>
<feature type="transmembrane region" description="Helical" evidence="2">
    <location>
        <begin position="62"/>
        <end position="80"/>
    </location>
</feature>
<dbReference type="Proteomes" id="UP000182400">
    <property type="component" value="Unassembled WGS sequence"/>
</dbReference>
<feature type="transmembrane region" description="Helical" evidence="2">
    <location>
        <begin position="504"/>
        <end position="525"/>
    </location>
</feature>
<evidence type="ECO:0000256" key="1">
    <source>
        <dbReference type="SAM" id="MobiDB-lite"/>
    </source>
</evidence>
<dbReference type="RefSeq" id="WP_074939826.1">
    <property type="nucleotide sequence ID" value="NZ_FOWP01000008.1"/>
</dbReference>
<name>A0A1I5P4H1_9GAMM</name>
<feature type="transmembrane region" description="Helical" evidence="2">
    <location>
        <begin position="38"/>
        <end position="55"/>
    </location>
</feature>
<dbReference type="STRING" id="658457.SAMN05216601_10866"/>
<evidence type="ECO:0000313" key="4">
    <source>
        <dbReference type="Proteomes" id="UP000182400"/>
    </source>
</evidence>
<feature type="compositionally biased region" description="Low complexity" evidence="1">
    <location>
        <begin position="593"/>
        <end position="605"/>
    </location>
</feature>
<feature type="compositionally biased region" description="Gly residues" evidence="1">
    <location>
        <begin position="579"/>
        <end position="592"/>
    </location>
</feature>
<sequence>MDGQSLAGLGWLFELFDGAVNFLIVATAPFLAMVGHEISEWLLAVAFLALIIMMIRLPNDGPFRAIFSTTAIFLAIVYGLQPTPLTLTNGTTVQATHAQRIAYTLIMSFNATLNRAIAATLSEVNVDGQFIPTAALIDYSVERTASQYANSDLGRLIRDYNQQCSPPRTQFATDAEKTSVEAYHAIGLLGGAGIGIPDEQVSRLAQIRIAGGSVIDFAAAMSPWSSNADALDSISVLDAGAVRNRREEGLAALAKDNQVFVASESRPYTLPTKEHWAALASGQPDAKPSYLKVGDAPGDIRDSLIDHVHAWKPDEGGKEAALGYSPSSCVEAYKVAQFAAEQAYKAFVELGDRHASGGQSTDTQAGVISAGKSWMKIQQATLAGGPEQKAGTWNTLLSGSIASWQMGKSWMNWLELQTLLPAYVGGMAGFFWLVFMTGPIAIALSPLRGVSSLTQWAGMMFFPVLCITFAHLLAVCASVLMSAAALVKAALSAGWQGGGSDIDLIYGSLQLVFGLLLAASTWLAASMTGVSLGGLARAARNQAVTGPQVAQAVANLTMKAATKGAIQGKEKGENPSRENGGGGGGSGGGGAGKASSGGHSGRAAAMAIQQEVYASTRTRNWKPSTELSRPPQLNQPASNSDRFAKGRTPRSQKNRPSEEDPA</sequence>
<feature type="transmembrane region" description="Helical" evidence="2">
    <location>
        <begin position="12"/>
        <end position="32"/>
    </location>
</feature>
<protein>
    <submittedName>
        <fullName evidence="3">Uncharacterized protein</fullName>
    </submittedName>
</protein>
<reference evidence="3 4" key="1">
    <citation type="submission" date="2016-10" db="EMBL/GenBank/DDBJ databases">
        <authorList>
            <person name="de Groot N.N."/>
        </authorList>
    </citation>
    <scope>NUCLEOTIDE SEQUENCE [LARGE SCALE GENOMIC DNA]</scope>
    <source>
        <strain evidence="3 4">CCUG 59231</strain>
    </source>
</reference>
<feature type="transmembrane region" description="Helical" evidence="2">
    <location>
        <begin position="422"/>
        <end position="444"/>
    </location>
</feature>
<evidence type="ECO:0000256" key="2">
    <source>
        <dbReference type="SAM" id="Phobius"/>
    </source>
</evidence>
<accession>A0A1I5P4H1</accession>
<proteinExistence type="predicted"/>
<feature type="transmembrane region" description="Helical" evidence="2">
    <location>
        <begin position="456"/>
        <end position="484"/>
    </location>
</feature>
<feature type="compositionally biased region" description="Polar residues" evidence="1">
    <location>
        <begin position="612"/>
        <end position="641"/>
    </location>
</feature>
<dbReference type="AlphaFoldDB" id="A0A1I5P4H1"/>